<dbReference type="Proteomes" id="UP000719942">
    <property type="component" value="Unassembled WGS sequence"/>
</dbReference>
<gene>
    <name evidence="1" type="ORF">J5W02_13990</name>
</gene>
<sequence length="126" mass="14345">MVIIDGVTFDIPIVSLKRNGQFLDKFAKRTEDGNLNRKLIGVYFNYSLKLGRSTTIGRIAYQKLWDKLTEPVEYHTVTVPDGNGLYTYTAYFSDVSDELLMQKAGENYWKNLSVDFIAKAPARKPA</sequence>
<dbReference type="EMBL" id="JAGFNZ010000006">
    <property type="protein sequence ID" value="MBW7573921.1"/>
    <property type="molecule type" value="Genomic_DNA"/>
</dbReference>
<evidence type="ECO:0000313" key="1">
    <source>
        <dbReference type="EMBL" id="MBW7573921.1"/>
    </source>
</evidence>
<dbReference type="RefSeq" id="WP_219966323.1">
    <property type="nucleotide sequence ID" value="NZ_JAGFNZ010000006.1"/>
</dbReference>
<accession>A0ABS7DS33</accession>
<protein>
    <submittedName>
        <fullName evidence="1">Uncharacterized protein</fullName>
    </submittedName>
</protein>
<comment type="caution">
    <text evidence="1">The sequence shown here is derived from an EMBL/GenBank/DDBJ whole genome shotgun (WGS) entry which is preliminary data.</text>
</comment>
<reference evidence="1 2" key="1">
    <citation type="submission" date="2021-03" db="EMBL/GenBank/DDBJ databases">
        <title>Caproiciproducens sp. nov. isolated from feces of cow.</title>
        <authorList>
            <person name="Choi J.-Y."/>
        </authorList>
    </citation>
    <scope>NUCLEOTIDE SEQUENCE [LARGE SCALE GENOMIC DNA]</scope>
    <source>
        <strain evidence="1 2">AGMB10547</strain>
    </source>
</reference>
<proteinExistence type="predicted"/>
<keyword evidence="2" id="KW-1185">Reference proteome</keyword>
<evidence type="ECO:0000313" key="2">
    <source>
        <dbReference type="Proteomes" id="UP000719942"/>
    </source>
</evidence>
<organism evidence="1 2">
    <name type="scientific">Caproiciproducens faecalis</name>
    <dbReference type="NCBI Taxonomy" id="2820301"/>
    <lineage>
        <taxon>Bacteria</taxon>
        <taxon>Bacillati</taxon>
        <taxon>Bacillota</taxon>
        <taxon>Clostridia</taxon>
        <taxon>Eubacteriales</taxon>
        <taxon>Acutalibacteraceae</taxon>
        <taxon>Caproiciproducens</taxon>
    </lineage>
</organism>
<name>A0ABS7DS33_9FIRM</name>